<organism evidence="2 3">
    <name type="scientific">Brassica cretica</name>
    <name type="common">Mustard</name>
    <dbReference type="NCBI Taxonomy" id="69181"/>
    <lineage>
        <taxon>Eukaryota</taxon>
        <taxon>Viridiplantae</taxon>
        <taxon>Streptophyta</taxon>
        <taxon>Embryophyta</taxon>
        <taxon>Tracheophyta</taxon>
        <taxon>Spermatophyta</taxon>
        <taxon>Magnoliopsida</taxon>
        <taxon>eudicotyledons</taxon>
        <taxon>Gunneridae</taxon>
        <taxon>Pentapetalae</taxon>
        <taxon>rosids</taxon>
        <taxon>malvids</taxon>
        <taxon>Brassicales</taxon>
        <taxon>Brassicaceae</taxon>
        <taxon>Brassiceae</taxon>
        <taxon>Brassica</taxon>
    </lineage>
</organism>
<accession>A0A8S9MSD0</accession>
<proteinExistence type="predicted"/>
<name>A0A8S9MSD0_BRACR</name>
<evidence type="ECO:0000256" key="1">
    <source>
        <dbReference type="SAM" id="MobiDB-lite"/>
    </source>
</evidence>
<evidence type="ECO:0000313" key="3">
    <source>
        <dbReference type="Proteomes" id="UP000712600"/>
    </source>
</evidence>
<feature type="compositionally biased region" description="Acidic residues" evidence="1">
    <location>
        <begin position="1"/>
        <end position="10"/>
    </location>
</feature>
<feature type="compositionally biased region" description="Acidic residues" evidence="1">
    <location>
        <begin position="104"/>
        <end position="119"/>
    </location>
</feature>
<evidence type="ECO:0000313" key="2">
    <source>
        <dbReference type="EMBL" id="KAF3485523.1"/>
    </source>
</evidence>
<gene>
    <name evidence="2" type="ORF">F2Q69_00052346</name>
</gene>
<dbReference type="EMBL" id="QGKX02002183">
    <property type="protein sequence ID" value="KAF3485523.1"/>
    <property type="molecule type" value="Genomic_DNA"/>
</dbReference>
<feature type="compositionally biased region" description="Basic and acidic residues" evidence="1">
    <location>
        <begin position="13"/>
        <end position="24"/>
    </location>
</feature>
<reference evidence="2" key="1">
    <citation type="submission" date="2019-12" db="EMBL/GenBank/DDBJ databases">
        <title>Genome sequencing and annotation of Brassica cretica.</title>
        <authorList>
            <person name="Studholme D.J."/>
            <person name="Sarris P."/>
        </authorList>
    </citation>
    <scope>NUCLEOTIDE SEQUENCE</scope>
    <source>
        <strain evidence="2">PFS-109/04</strain>
        <tissue evidence="2">Leaf</tissue>
    </source>
</reference>
<protein>
    <submittedName>
        <fullName evidence="2">Uncharacterized protein</fullName>
    </submittedName>
</protein>
<feature type="region of interest" description="Disordered" evidence="1">
    <location>
        <begin position="1"/>
        <end position="124"/>
    </location>
</feature>
<dbReference type="Proteomes" id="UP000712600">
    <property type="component" value="Unassembled WGS sequence"/>
</dbReference>
<comment type="caution">
    <text evidence="2">The sequence shown here is derived from an EMBL/GenBank/DDBJ whole genome shotgun (WGS) entry which is preliminary data.</text>
</comment>
<feature type="compositionally biased region" description="Polar residues" evidence="1">
    <location>
        <begin position="27"/>
        <end position="42"/>
    </location>
</feature>
<dbReference type="AlphaFoldDB" id="A0A8S9MSD0"/>
<sequence length="334" mass="37202">MAVDEHDELPEATQREAELQRQIDDLQGQSAEKLSQLESENLTLRDENQALNAASNKKHQFRTQVRPMPPLETPNSGTGASLPTAAPGGEASTREKANDAQTYDGEDSDSEPEPDEEASDGAARAESPMIAHLHQMFSDRLDAMQSMVERLPGVAPPIRKSNPDSYADTPFTYEITLIEMPMKFSFPSIKAGVEDDVMKHHVNAIIGDDFWQVVKEEKLQEGDFEVESLMSFGGSHCCRSTPSHEHRSTEVIQNRWTSSHGHRSTTPAESTASCNAVRIMTHEEFAAKHPHPPSPIYVKIDRHSYPVIDQHQETAIDRQPPVPSIDEHLLHTEC</sequence>